<protein>
    <recommendedName>
        <fullName evidence="2">Protein GrpE</fullName>
    </recommendedName>
</protein>
<dbReference type="GO" id="GO:0006457">
    <property type="term" value="P:protein folding"/>
    <property type="evidence" value="ECO:0007669"/>
    <property type="project" value="InterPro"/>
</dbReference>
<evidence type="ECO:0000313" key="5">
    <source>
        <dbReference type="Proteomes" id="UP000241421"/>
    </source>
</evidence>
<evidence type="ECO:0000256" key="2">
    <source>
        <dbReference type="RuleBase" id="RU000639"/>
    </source>
</evidence>
<organism evidence="4 5">
    <name type="scientific">Massilia glaciei</name>
    <dbReference type="NCBI Taxonomy" id="1524097"/>
    <lineage>
        <taxon>Bacteria</taxon>
        <taxon>Pseudomonadati</taxon>
        <taxon>Pseudomonadota</taxon>
        <taxon>Betaproteobacteria</taxon>
        <taxon>Burkholderiales</taxon>
        <taxon>Oxalobacteraceae</taxon>
        <taxon>Telluria group</taxon>
        <taxon>Massilia</taxon>
    </lineage>
</organism>
<dbReference type="InterPro" id="IPR009012">
    <property type="entry name" value="GrpE_head"/>
</dbReference>
<dbReference type="Proteomes" id="UP000241421">
    <property type="component" value="Unassembled WGS sequence"/>
</dbReference>
<gene>
    <name evidence="4" type="primary">grpE</name>
    <name evidence="4" type="ORF">C7C56_013375</name>
</gene>
<dbReference type="Pfam" id="PF01025">
    <property type="entry name" value="GrpE"/>
    <property type="match status" value="1"/>
</dbReference>
<dbReference type="EMBL" id="PXWF02000223">
    <property type="protein sequence ID" value="PWF47850.1"/>
    <property type="molecule type" value="Genomic_DNA"/>
</dbReference>
<evidence type="ECO:0000313" key="4">
    <source>
        <dbReference type="EMBL" id="PWF47850.1"/>
    </source>
</evidence>
<comment type="caution">
    <text evidence="4">The sequence shown here is derived from an EMBL/GenBank/DDBJ whole genome shotgun (WGS) entry which is preliminary data.</text>
</comment>
<evidence type="ECO:0000256" key="1">
    <source>
        <dbReference type="ARBA" id="ARBA00023186"/>
    </source>
</evidence>
<reference evidence="4 5" key="1">
    <citation type="submission" date="2018-04" db="EMBL/GenBank/DDBJ databases">
        <title>Massilia violaceinigra sp. nov., a novel purple-pigmented bacterium isolated from Tianshan glacier, Xinjiang, China.</title>
        <authorList>
            <person name="Wang H."/>
        </authorList>
    </citation>
    <scope>NUCLEOTIDE SEQUENCE [LARGE SCALE GENOMIC DNA]</scope>
    <source>
        <strain evidence="4 5">B448-2</strain>
    </source>
</reference>
<keyword evidence="1 2" id="KW-0143">Chaperone</keyword>
<keyword evidence="5" id="KW-1185">Reference proteome</keyword>
<sequence>MSALDPDARERLIAQFEACLDQDGAADAPAGEAVDLRDLLAEVAMLKNEIRLESRQFKGMLDEMRALGESLRGQNERLARELERAREQAAGAAREAGRGPLLDMLDLHDRLRAGVEAGAAHRPGLLARLAPGSARLAASLAEGQALTLQRLDETLARHRVRPLEVLGRPLDPHQMRAVGVEAVAGTADGIVLREARRGFFLDGELLRAAEVIVNKIT</sequence>
<dbReference type="SUPFAM" id="SSF51064">
    <property type="entry name" value="Head domain of nucleotide exchange factor GrpE"/>
    <property type="match status" value="1"/>
</dbReference>
<dbReference type="GO" id="GO:0051087">
    <property type="term" value="F:protein-folding chaperone binding"/>
    <property type="evidence" value="ECO:0007669"/>
    <property type="project" value="InterPro"/>
</dbReference>
<keyword evidence="3" id="KW-0175">Coiled coil</keyword>
<dbReference type="PANTHER" id="PTHR21237">
    <property type="entry name" value="GRPE PROTEIN"/>
    <property type="match status" value="1"/>
</dbReference>
<dbReference type="GO" id="GO:0005829">
    <property type="term" value="C:cytosol"/>
    <property type="evidence" value="ECO:0007669"/>
    <property type="project" value="TreeGrafter"/>
</dbReference>
<dbReference type="PANTHER" id="PTHR21237:SF23">
    <property type="entry name" value="GRPE PROTEIN HOMOLOG, MITOCHONDRIAL"/>
    <property type="match status" value="1"/>
</dbReference>
<dbReference type="GO" id="GO:0042803">
    <property type="term" value="F:protein homodimerization activity"/>
    <property type="evidence" value="ECO:0007669"/>
    <property type="project" value="InterPro"/>
</dbReference>
<feature type="coiled-coil region" evidence="3">
    <location>
        <begin position="36"/>
        <end position="95"/>
    </location>
</feature>
<evidence type="ECO:0000256" key="3">
    <source>
        <dbReference type="SAM" id="Coils"/>
    </source>
</evidence>
<dbReference type="InterPro" id="IPR000740">
    <property type="entry name" value="GrpE"/>
</dbReference>
<proteinExistence type="predicted"/>
<accession>A0A2U2HK24</accession>
<dbReference type="Gene3D" id="2.30.22.10">
    <property type="entry name" value="Head domain of nucleotide exchange factor GrpE"/>
    <property type="match status" value="1"/>
</dbReference>
<keyword evidence="2" id="KW-0346">Stress response</keyword>
<comment type="function">
    <text evidence="2">Participates actively in the response to hyperosmotic and heat shock by preventing the aggregation of stress-denatured proteins, in association with DnaK and GrpE. It is the nucleotide exchange factor for DnaK and may function as a thermosensor. Unfolded proteins bind initially to DnaJ; upon interaction with the DnaJ-bound protein, DnaK hydrolyzes its bound ATP, resulting in the formation of a stable complex. GrpE releases ADP from DnaK; ATP binding to DnaK triggers the release of the substrate protein, thus completing the reaction cycle. Several rounds of ATP-dependent interactions between DnaJ, DnaK and GrpE are required for fully efficient folding.</text>
</comment>
<dbReference type="GO" id="GO:0051082">
    <property type="term" value="F:unfolded protein binding"/>
    <property type="evidence" value="ECO:0007669"/>
    <property type="project" value="TreeGrafter"/>
</dbReference>
<dbReference type="RefSeq" id="WP_106757881.1">
    <property type="nucleotide sequence ID" value="NZ_PXWF02000223.1"/>
</dbReference>
<name>A0A2U2HK24_9BURK</name>
<dbReference type="GO" id="GO:0000774">
    <property type="term" value="F:adenyl-nucleotide exchange factor activity"/>
    <property type="evidence" value="ECO:0007669"/>
    <property type="project" value="InterPro"/>
</dbReference>
<dbReference type="PROSITE" id="PS01071">
    <property type="entry name" value="GRPE"/>
    <property type="match status" value="1"/>
</dbReference>
<dbReference type="OrthoDB" id="129423at2"/>
<dbReference type="AlphaFoldDB" id="A0A2U2HK24"/>